<dbReference type="UniPathway" id="UPA00988"/>
<evidence type="ECO:0000256" key="11">
    <source>
        <dbReference type="HAMAP-Rule" id="MF_03049"/>
    </source>
</evidence>
<keyword evidence="3 11" id="KW-0808">Transferase</keyword>
<evidence type="ECO:0000259" key="12">
    <source>
        <dbReference type="PROSITE" id="PS50206"/>
    </source>
</evidence>
<evidence type="ECO:0000256" key="2">
    <source>
        <dbReference type="ARBA" id="ARBA00022490"/>
    </source>
</evidence>
<feature type="binding site" evidence="11">
    <location>
        <position position="58"/>
    </location>
    <ligand>
        <name>ATP</name>
        <dbReference type="ChEBI" id="CHEBI:30616"/>
    </ligand>
</feature>
<sequence>MEIITSISQIPKIRNRPQRTLSLPEFQRYSRQLILPEVGRPGQENLVNSSVLVVGCGGLGCPVIQYLAAAGVGAFGLVDNDVVDTSNIQRQILHMESDSGKLKVLSAAETIKNLNSSASVYLFNLTIDSSNALEIVSQFDLVVDCTDNVATRYLLNDACFLQKNGRIPLVSGAALRWDGQITVYKEDSCCYRCVHPNPPAPESVTNCSDGGVIGAVCGVVGSIQATEALKILAGIENSLCGNMIIYDGLRASTRTIRLRPKRPDCKLCGERKEIKELVDYVQFCGMSANDKDKNLDLLADNERINVTDVSSLKKQSAIIVDVRPEVQFKICSLPQTFNLPLKKIKKNPDLLSDLIKEQNASEVVFLCRKGNDSQTATVFWKDFTKESIKARDIKGGLYAWQEQIDSSFPLY</sequence>
<keyword evidence="14" id="KW-1185">Reference proteome</keyword>
<dbReference type="InterPro" id="IPR036873">
    <property type="entry name" value="Rhodanese-like_dom_sf"/>
</dbReference>
<gene>
    <name evidence="13" type="ORF">GSOID_T00013759001</name>
</gene>
<evidence type="ECO:0000313" key="13">
    <source>
        <dbReference type="EMBL" id="CBY15481.1"/>
    </source>
</evidence>
<accession>E4Y0S3</accession>
<dbReference type="FunFam" id="3.40.250.10:FF:000014">
    <property type="entry name" value="Adenylyltransferase and sulfurtransferase MOCS3"/>
    <property type="match status" value="1"/>
</dbReference>
<dbReference type="Gene3D" id="3.40.50.720">
    <property type="entry name" value="NAD(P)-binding Rossmann-like Domain"/>
    <property type="match status" value="1"/>
</dbReference>
<dbReference type="Pfam" id="PF00899">
    <property type="entry name" value="ThiF"/>
    <property type="match status" value="1"/>
</dbReference>
<keyword evidence="4 11" id="KW-0819">tRNA processing</keyword>
<feature type="active site" description="Glycyl thioester intermediate; for adenylyltransferase activity" evidence="11">
    <location>
        <position position="207"/>
    </location>
</feature>
<evidence type="ECO:0000256" key="10">
    <source>
        <dbReference type="ARBA" id="ARBA00023268"/>
    </source>
</evidence>
<dbReference type="GO" id="GO:0005524">
    <property type="term" value="F:ATP binding"/>
    <property type="evidence" value="ECO:0007669"/>
    <property type="project" value="UniProtKB-KW"/>
</dbReference>
<organism evidence="13">
    <name type="scientific">Oikopleura dioica</name>
    <name type="common">Tunicate</name>
    <dbReference type="NCBI Taxonomy" id="34765"/>
    <lineage>
        <taxon>Eukaryota</taxon>
        <taxon>Metazoa</taxon>
        <taxon>Chordata</taxon>
        <taxon>Tunicata</taxon>
        <taxon>Appendicularia</taxon>
        <taxon>Copelata</taxon>
        <taxon>Oikopleuridae</taxon>
        <taxon>Oikopleura</taxon>
    </lineage>
</organism>
<keyword evidence="2 11" id="KW-0963">Cytoplasm</keyword>
<dbReference type="HAMAP" id="MF_03049">
    <property type="entry name" value="MOCS3_Uba4"/>
    <property type="match status" value="1"/>
</dbReference>
<dbReference type="InterPro" id="IPR035985">
    <property type="entry name" value="Ubiquitin-activating_enz"/>
</dbReference>
<dbReference type="OrthoDB" id="10261062at2759"/>
<evidence type="ECO:0000256" key="7">
    <source>
        <dbReference type="ARBA" id="ARBA00022833"/>
    </source>
</evidence>
<feature type="binding site" evidence="11">
    <location>
        <position position="79"/>
    </location>
    <ligand>
        <name>ATP</name>
        <dbReference type="ChEBI" id="CHEBI:30616"/>
    </ligand>
</feature>
<dbReference type="Proteomes" id="UP000001307">
    <property type="component" value="Unassembled WGS sequence"/>
</dbReference>
<feature type="active site" description="Cysteine persulfide intermediate; for sulfurtransferase activity" evidence="11">
    <location>
        <position position="367"/>
    </location>
</feature>
<comment type="caution">
    <text evidence="11">Lacks conserved residue(s) required for the propagation of feature annotation.</text>
</comment>
<feature type="binding site" evidence="11">
    <location>
        <position position="268"/>
    </location>
    <ligand>
        <name>Zn(2+)</name>
        <dbReference type="ChEBI" id="CHEBI:29105"/>
    </ligand>
</feature>
<dbReference type="PANTHER" id="PTHR10953:SF102">
    <property type="entry name" value="ADENYLYLTRANSFERASE AND SULFURTRANSFERASE MOCS3"/>
    <property type="match status" value="1"/>
</dbReference>
<evidence type="ECO:0000256" key="9">
    <source>
        <dbReference type="ARBA" id="ARBA00023150"/>
    </source>
</evidence>
<reference evidence="13" key="1">
    <citation type="journal article" date="2010" name="Science">
        <title>Plasticity of animal genome architecture unmasked by rapid evolution of a pelagic tunicate.</title>
        <authorList>
            <person name="Denoeud F."/>
            <person name="Henriet S."/>
            <person name="Mungpakdee S."/>
            <person name="Aury J.M."/>
            <person name="Da Silva C."/>
            <person name="Brinkmann H."/>
            <person name="Mikhaleva J."/>
            <person name="Olsen L.C."/>
            <person name="Jubin C."/>
            <person name="Canestro C."/>
            <person name="Bouquet J.M."/>
            <person name="Danks G."/>
            <person name="Poulain J."/>
            <person name="Campsteijn C."/>
            <person name="Adamski M."/>
            <person name="Cross I."/>
            <person name="Yadetie F."/>
            <person name="Muffato M."/>
            <person name="Louis A."/>
            <person name="Butcher S."/>
            <person name="Tsagkogeorga G."/>
            <person name="Konrad A."/>
            <person name="Singh S."/>
            <person name="Jensen M.F."/>
            <person name="Cong E.H."/>
            <person name="Eikeseth-Otteraa H."/>
            <person name="Noel B."/>
            <person name="Anthouard V."/>
            <person name="Porcel B.M."/>
            <person name="Kachouri-Lafond R."/>
            <person name="Nishino A."/>
            <person name="Ugolini M."/>
            <person name="Chourrout P."/>
            <person name="Nishida H."/>
            <person name="Aasland R."/>
            <person name="Huzurbazar S."/>
            <person name="Westhof E."/>
            <person name="Delsuc F."/>
            <person name="Lehrach H."/>
            <person name="Reinhardt R."/>
            <person name="Weissenbach J."/>
            <person name="Roy S.W."/>
            <person name="Artiguenave F."/>
            <person name="Postlethwait J.H."/>
            <person name="Manak J.R."/>
            <person name="Thompson E.M."/>
            <person name="Jaillon O."/>
            <person name="Du Pasquier L."/>
            <person name="Boudinot P."/>
            <person name="Liberles D.A."/>
            <person name="Volff J.N."/>
            <person name="Philippe H."/>
            <person name="Lenhard B."/>
            <person name="Roest Crollius H."/>
            <person name="Wincker P."/>
            <person name="Chourrout D."/>
        </authorList>
    </citation>
    <scope>NUCLEOTIDE SEQUENCE [LARGE SCALE GENOMIC DNA]</scope>
</reference>
<dbReference type="InterPro" id="IPR045886">
    <property type="entry name" value="ThiF/MoeB/HesA"/>
</dbReference>
<comment type="subcellular location">
    <subcellularLocation>
        <location evidence="1">Cytoplasm</location>
        <location evidence="1">Cytosol</location>
    </subcellularLocation>
</comment>
<dbReference type="InterPro" id="IPR001763">
    <property type="entry name" value="Rhodanese-like_dom"/>
</dbReference>
<dbReference type="GO" id="GO:0006777">
    <property type="term" value="P:Mo-molybdopterin cofactor biosynthetic process"/>
    <property type="evidence" value="ECO:0007669"/>
    <property type="project" value="UniProtKB-UniRule"/>
</dbReference>
<name>E4Y0S3_OIKDI</name>
<dbReference type="GO" id="GO:0002143">
    <property type="term" value="P:tRNA wobble position uridine thiolation"/>
    <property type="evidence" value="ECO:0007669"/>
    <property type="project" value="InterPro"/>
</dbReference>
<keyword evidence="6 11" id="KW-0547">Nucleotide-binding</keyword>
<dbReference type="EMBL" id="FN653529">
    <property type="protein sequence ID" value="CBY15481.1"/>
    <property type="molecule type" value="Genomic_DNA"/>
</dbReference>
<dbReference type="InterPro" id="IPR000594">
    <property type="entry name" value="ThiF_NAD_FAD-bd"/>
</dbReference>
<keyword evidence="9 11" id="KW-0501">Molybdenum cofactor biosynthesis</keyword>
<dbReference type="EC" id="2.8.1.-" evidence="11"/>
<feature type="binding site" evidence="11">
    <location>
        <position position="103"/>
    </location>
    <ligand>
        <name>ATP</name>
        <dbReference type="ChEBI" id="CHEBI:30616"/>
    </ligand>
</feature>
<dbReference type="PROSITE" id="PS50206">
    <property type="entry name" value="RHODANESE_3"/>
    <property type="match status" value="1"/>
</dbReference>
<evidence type="ECO:0000256" key="3">
    <source>
        <dbReference type="ARBA" id="ARBA00022679"/>
    </source>
</evidence>
<dbReference type="InParanoid" id="E4Y0S3"/>
<keyword evidence="8 11" id="KW-0067">ATP-binding</keyword>
<comment type="similarity">
    <text evidence="11">In the N-terminal section; belongs to the HesA/MoeB/ThiF family. UBA4 subfamily.</text>
</comment>
<dbReference type="GO" id="GO:0070566">
    <property type="term" value="F:adenylyltransferase activity"/>
    <property type="evidence" value="ECO:0007669"/>
    <property type="project" value="InterPro"/>
</dbReference>
<protein>
    <recommendedName>
        <fullName evidence="11">Adenylyltransferase and sulfurtransferase MOCS3 homolog</fullName>
    </recommendedName>
    <alternativeName>
        <fullName evidence="11">UBA4 homolog</fullName>
    </alternativeName>
    <alternativeName>
        <fullName evidence="11">Ubiquitin-like protein activator 4 homolog</fullName>
    </alternativeName>
    <domain>
        <recommendedName>
            <fullName evidence="11">Adenylyltransferase</fullName>
            <ecNumber evidence="11">2.7.7.-</ecNumber>
        </recommendedName>
    </domain>
    <domain>
        <recommendedName>
            <fullName evidence="11">Sulfurtransferase</fullName>
            <ecNumber evidence="11">2.8.1.-</ecNumber>
        </recommendedName>
    </domain>
</protein>
<dbReference type="InterPro" id="IPR028885">
    <property type="entry name" value="MOCS3/Uba4"/>
</dbReference>
<evidence type="ECO:0000313" key="14">
    <source>
        <dbReference type="Proteomes" id="UP000001307"/>
    </source>
</evidence>
<dbReference type="AlphaFoldDB" id="E4Y0S3"/>
<keyword evidence="10 11" id="KW-0511">Multifunctional enzyme</keyword>
<dbReference type="PANTHER" id="PTHR10953">
    <property type="entry name" value="UBIQUITIN-ACTIVATING ENZYME E1"/>
    <property type="match status" value="1"/>
</dbReference>
<dbReference type="FunCoup" id="E4Y0S3">
    <property type="interactions" value="83"/>
</dbReference>
<dbReference type="NCBIfam" id="NF004281">
    <property type="entry name" value="PRK05690.1"/>
    <property type="match status" value="1"/>
</dbReference>
<dbReference type="CDD" id="cd00757">
    <property type="entry name" value="ThiF_MoeB_HesA_family"/>
    <property type="match status" value="1"/>
</dbReference>
<comment type="function">
    <text evidence="11">Plays a central role in 2-thiolation of mcm(5)S(2)U at tRNA wobble positions of cytosolic tRNA(Lys), tRNA(Glu) and tRNA(Gln). Acts by mediating the C-terminal thiocarboxylation of the sulfur carrier URM1. Its N-terminus first activates URM1 as acyl-adenylate (-COAMP), then the persulfide sulfur on the catalytic cysteine is transferred to URM1 to form thiocarboxylation (-COSH) of its C-terminus. The reaction probably involves hydrogen sulfide that is generated from the persulfide intermediate and that acts as nucleophile towards URM1. Subsequently, a transient disulfide bond is formed. Does not use thiosulfate as sulfur donor; NFS1 probably acting as a sulfur donor for thiocarboxylation reactions.</text>
</comment>
<evidence type="ECO:0000256" key="4">
    <source>
        <dbReference type="ARBA" id="ARBA00022694"/>
    </source>
</evidence>
<dbReference type="EC" id="2.7.7.-" evidence="11"/>
<feature type="binding site" evidence="11">
    <location>
        <position position="190"/>
    </location>
    <ligand>
        <name>Zn(2+)</name>
        <dbReference type="ChEBI" id="CHEBI:29105"/>
    </ligand>
</feature>
<dbReference type="GO" id="GO:0004792">
    <property type="term" value="F:thiosulfate-cyanide sulfurtransferase activity"/>
    <property type="evidence" value="ECO:0007669"/>
    <property type="project" value="TreeGrafter"/>
</dbReference>
<feature type="binding site" evidence="11">
    <location>
        <position position="265"/>
    </location>
    <ligand>
        <name>Zn(2+)</name>
        <dbReference type="ChEBI" id="CHEBI:29105"/>
    </ligand>
</feature>
<evidence type="ECO:0000256" key="8">
    <source>
        <dbReference type="ARBA" id="ARBA00022840"/>
    </source>
</evidence>
<evidence type="ECO:0000256" key="6">
    <source>
        <dbReference type="ARBA" id="ARBA00022741"/>
    </source>
</evidence>
<dbReference type="Pfam" id="PF00581">
    <property type="entry name" value="Rhodanese"/>
    <property type="match status" value="1"/>
</dbReference>
<dbReference type="Gene3D" id="3.40.250.10">
    <property type="entry name" value="Rhodanese-like domain"/>
    <property type="match status" value="1"/>
</dbReference>
<evidence type="ECO:0000256" key="5">
    <source>
        <dbReference type="ARBA" id="ARBA00022723"/>
    </source>
</evidence>
<dbReference type="SMART" id="SM00450">
    <property type="entry name" value="RHOD"/>
    <property type="match status" value="1"/>
</dbReference>
<evidence type="ECO:0000256" key="1">
    <source>
        <dbReference type="ARBA" id="ARBA00004514"/>
    </source>
</evidence>
<dbReference type="GO" id="GO:0046872">
    <property type="term" value="F:metal ion binding"/>
    <property type="evidence" value="ECO:0007669"/>
    <property type="project" value="UniProtKB-KW"/>
</dbReference>
<feature type="binding site" evidence="11">
    <location>
        <position position="193"/>
    </location>
    <ligand>
        <name>Zn(2+)</name>
        <dbReference type="ChEBI" id="CHEBI:29105"/>
    </ligand>
</feature>
<dbReference type="FunFam" id="3.40.50.720:FF:000033">
    <property type="entry name" value="Adenylyltransferase and sulfurtransferase MOCS3"/>
    <property type="match status" value="1"/>
</dbReference>
<keyword evidence="5 11" id="KW-0479">Metal-binding</keyword>
<dbReference type="SUPFAM" id="SSF69572">
    <property type="entry name" value="Activating enzymes of the ubiquitin-like proteins"/>
    <property type="match status" value="1"/>
</dbReference>
<feature type="binding site" evidence="11">
    <location>
        <begin position="147"/>
        <end position="148"/>
    </location>
    <ligand>
        <name>ATP</name>
        <dbReference type="ChEBI" id="CHEBI:30616"/>
    </ligand>
</feature>
<feature type="domain" description="Rhodanese" evidence="12">
    <location>
        <begin position="313"/>
        <end position="409"/>
    </location>
</feature>
<proteinExistence type="inferred from homology"/>
<comment type="cofactor">
    <cofactor evidence="11">
        <name>Zn(2+)</name>
        <dbReference type="ChEBI" id="CHEBI:29105"/>
    </cofactor>
    <text evidence="11">Binds 1 zinc ion per subunit.</text>
</comment>
<dbReference type="GO" id="GO:0005829">
    <property type="term" value="C:cytosol"/>
    <property type="evidence" value="ECO:0007669"/>
    <property type="project" value="UniProtKB-SubCell"/>
</dbReference>
<keyword evidence="7 11" id="KW-0862">Zinc</keyword>
<dbReference type="GO" id="GO:0042292">
    <property type="term" value="F:URM1 activating enzyme activity"/>
    <property type="evidence" value="ECO:0007669"/>
    <property type="project" value="TreeGrafter"/>
</dbReference>
<comment type="pathway">
    <text evidence="11">tRNA modification; 5-methoxycarbonylmethyl-2-thiouridine-tRNA biosynthesis.</text>
</comment>